<evidence type="ECO:0000256" key="1">
    <source>
        <dbReference type="ARBA" id="ARBA00000098"/>
    </source>
</evidence>
<dbReference type="GO" id="GO:0016285">
    <property type="term" value="F:alanyl aminopeptidase activity"/>
    <property type="evidence" value="ECO:0007669"/>
    <property type="project" value="UniProtKB-EC"/>
</dbReference>
<dbReference type="Pfam" id="PF11838">
    <property type="entry name" value="ERAP1_C"/>
    <property type="match status" value="1"/>
</dbReference>
<evidence type="ECO:0000256" key="11">
    <source>
        <dbReference type="ARBA" id="ARBA00023049"/>
    </source>
</evidence>
<evidence type="ECO:0000259" key="13">
    <source>
        <dbReference type="Pfam" id="PF01433"/>
    </source>
</evidence>
<keyword evidence="10" id="KW-0862">Zinc</keyword>
<comment type="similarity">
    <text evidence="3">Belongs to the peptidase M1 family.</text>
</comment>
<dbReference type="InterPro" id="IPR045357">
    <property type="entry name" value="Aminopeptidase_N-like_N"/>
</dbReference>
<dbReference type="PRINTS" id="PR00756">
    <property type="entry name" value="ALADIPTASE"/>
</dbReference>
<dbReference type="InterPro" id="IPR014782">
    <property type="entry name" value="Peptidase_M1_dom"/>
</dbReference>
<evidence type="ECO:0000256" key="6">
    <source>
        <dbReference type="ARBA" id="ARBA00022438"/>
    </source>
</evidence>
<evidence type="ECO:0000256" key="9">
    <source>
        <dbReference type="ARBA" id="ARBA00022801"/>
    </source>
</evidence>
<dbReference type="CDD" id="cd09602">
    <property type="entry name" value="M1_APN"/>
    <property type="match status" value="1"/>
</dbReference>
<reference evidence="16" key="1">
    <citation type="submission" date="2019-02" db="EMBL/GenBank/DDBJ databases">
        <authorList>
            <person name="Li S.-H."/>
        </authorList>
    </citation>
    <scope>NUCLEOTIDE SEQUENCE</scope>
    <source>
        <strain evidence="16">IMCC14734</strain>
    </source>
</reference>
<proteinExistence type="inferred from homology"/>
<evidence type="ECO:0000259" key="15">
    <source>
        <dbReference type="Pfam" id="PF17900"/>
    </source>
</evidence>
<evidence type="ECO:0000256" key="2">
    <source>
        <dbReference type="ARBA" id="ARBA00001947"/>
    </source>
</evidence>
<evidence type="ECO:0000259" key="14">
    <source>
        <dbReference type="Pfam" id="PF11838"/>
    </source>
</evidence>
<keyword evidence="8" id="KW-0479">Metal-binding</keyword>
<organism evidence="16 17">
    <name type="scientific">Candidatus Litorirhabdus singularis</name>
    <dbReference type="NCBI Taxonomy" id="2518993"/>
    <lineage>
        <taxon>Bacteria</taxon>
        <taxon>Pseudomonadati</taxon>
        <taxon>Pseudomonadota</taxon>
        <taxon>Gammaproteobacteria</taxon>
        <taxon>Cellvibrionales</taxon>
        <taxon>Halieaceae</taxon>
        <taxon>Candidatus Litorirhabdus</taxon>
    </lineage>
</organism>
<keyword evidence="12" id="KW-0732">Signal</keyword>
<keyword evidence="6 16" id="KW-0031">Aminopeptidase</keyword>
<evidence type="ECO:0000256" key="12">
    <source>
        <dbReference type="SAM" id="SignalP"/>
    </source>
</evidence>
<comment type="caution">
    <text evidence="16">The sequence shown here is derived from an EMBL/GenBank/DDBJ whole genome shotgun (WGS) entry which is preliminary data.</text>
</comment>
<dbReference type="EMBL" id="SHNN01000001">
    <property type="protein sequence ID" value="MCX2979922.1"/>
    <property type="molecule type" value="Genomic_DNA"/>
</dbReference>
<dbReference type="RefSeq" id="WP_279243907.1">
    <property type="nucleotide sequence ID" value="NZ_SHNN01000001.1"/>
</dbReference>
<evidence type="ECO:0000256" key="7">
    <source>
        <dbReference type="ARBA" id="ARBA00022670"/>
    </source>
</evidence>
<evidence type="ECO:0000256" key="5">
    <source>
        <dbReference type="ARBA" id="ARBA00015611"/>
    </source>
</evidence>
<accession>A0ABT3TER9</accession>
<dbReference type="SUPFAM" id="SSF55486">
    <property type="entry name" value="Metalloproteases ('zincins'), catalytic domain"/>
    <property type="match status" value="1"/>
</dbReference>
<dbReference type="Gene3D" id="1.10.390.10">
    <property type="entry name" value="Neutral Protease Domain 2"/>
    <property type="match status" value="1"/>
</dbReference>
<dbReference type="InterPro" id="IPR050344">
    <property type="entry name" value="Peptidase_M1_aminopeptidases"/>
</dbReference>
<comment type="catalytic activity">
    <reaction evidence="1">
        <text>Release of an N-terminal amino acid, Xaa-|-Yaa- from a peptide, amide or arylamide. Xaa is preferably Ala, but may be most amino acids including Pro (slow action). When a terminal hydrophobic residue is followed by a prolyl residue, the two may be released as an intact Xaa-Pro dipeptide.</text>
        <dbReference type="EC" id="3.4.11.2"/>
    </reaction>
</comment>
<feature type="domain" description="Aminopeptidase N-like N-terminal" evidence="15">
    <location>
        <begin position="55"/>
        <end position="224"/>
    </location>
</feature>
<sequence>MPGVSVRQLLLLALIGFCASCSEMPQQPNPLPQREAGSWLSEIEAQRRAASVSNLSYTLAITLEATPTRFAGEAILEFDYQASGAPLTIDFHDGQIHQLTVNGEETKFSYNGAFISLNERYLRAGSNRLTITYDHAYSRDGTGLYRYQDPLDDAIYLYTNLEPWGANRVFPHFDQPDLKASFTLQVTAPAEWLVVSSVRESNINASGEQRIWQFPTSAIMSSYVFSLHAGDYRVWEDADFRYPLRLLARQSQAEYIDPELWFDYTRRGFDFFDDYFKFPYPFLKYDQLLVPDFNHGAMENIGAVTFSERFIHRTEPTLLRKQSLAKTIYHEMAHMWFGDLTTMVWWNGLWLNESFASLMAYLALEPQPEFDGAGLDFLLGFKQWAYAEDQLVTTHPIDLPVADTAVAENIFDGITYGKGAASLKQLHARLGAEVFQRGVSDYLAANAYGNTTLEDFMSSLSAAAATPLDEWTDQWLRQPGLNSVEARLQCRGGKIRSLELIQSAPTEHPVLREHQLEVALYDKRAGKLELRQSIPVLLRSQRTSVASVNGEDCPDLVYPNYRDLAYIKVNLDSRSLNVVRHHINTVAQPLQRAMLWQDLWAMVQDRRLSLAQYLQIVEANLAGESNLRLVGSILGTVARSYAWLEIMPGGYEEHQRSARVLEPLMWRAVQRERGDARKTWLDGYIRAASNAKALDRLRSLLEEPGVDGVELDQDRRWNALRQLAGYRCSGCKQLIEQESRRDNSDNGQRRYLAAQVALAPRSEKATWREQALRVDDNYRLNHSRIILQNLHPAPQRHEMSAALLLTELEHLDQSRDQQFMRYLSPYLIPTNCSQQNAKALVAFLSQKQPLSPALDTQLRKTAQLEQRCADIADTFRQQQLQR</sequence>
<dbReference type="Gene3D" id="2.60.40.1730">
    <property type="entry name" value="tricorn interacting facor f3 domain"/>
    <property type="match status" value="1"/>
</dbReference>
<evidence type="ECO:0000256" key="8">
    <source>
        <dbReference type="ARBA" id="ARBA00022723"/>
    </source>
</evidence>
<keyword evidence="7" id="KW-0645">Protease</keyword>
<dbReference type="NCBIfam" id="TIGR02412">
    <property type="entry name" value="pepN_strep_liv"/>
    <property type="match status" value="1"/>
</dbReference>
<evidence type="ECO:0000256" key="3">
    <source>
        <dbReference type="ARBA" id="ARBA00010136"/>
    </source>
</evidence>
<feature type="domain" description="Peptidase M1 membrane alanine aminopeptidase" evidence="13">
    <location>
        <begin position="263"/>
        <end position="475"/>
    </location>
</feature>
<feature type="chain" id="PRO_5045882218" description="Aminopeptidase N" evidence="12">
    <location>
        <begin position="22"/>
        <end position="882"/>
    </location>
</feature>
<dbReference type="InterPro" id="IPR027268">
    <property type="entry name" value="Peptidase_M4/M1_CTD_sf"/>
</dbReference>
<evidence type="ECO:0000256" key="10">
    <source>
        <dbReference type="ARBA" id="ARBA00022833"/>
    </source>
</evidence>
<dbReference type="InterPro" id="IPR001930">
    <property type="entry name" value="Peptidase_M1"/>
</dbReference>
<evidence type="ECO:0000256" key="4">
    <source>
        <dbReference type="ARBA" id="ARBA00012564"/>
    </source>
</evidence>
<keyword evidence="17" id="KW-1185">Reference proteome</keyword>
<protein>
    <recommendedName>
        <fullName evidence="5">Aminopeptidase N</fullName>
        <ecNumber evidence="4">3.4.11.2</ecNumber>
    </recommendedName>
</protein>
<dbReference type="InterPro" id="IPR024571">
    <property type="entry name" value="ERAP1-like_C_dom"/>
</dbReference>
<feature type="domain" description="ERAP1-like C-terminal" evidence="14">
    <location>
        <begin position="556"/>
        <end position="859"/>
    </location>
</feature>
<dbReference type="InterPro" id="IPR042097">
    <property type="entry name" value="Aminopeptidase_N-like_N_sf"/>
</dbReference>
<name>A0ABT3TER9_9GAMM</name>
<dbReference type="Pfam" id="PF01433">
    <property type="entry name" value="Peptidase_M1"/>
    <property type="match status" value="1"/>
</dbReference>
<dbReference type="PANTHER" id="PTHR11533:SF174">
    <property type="entry name" value="PUROMYCIN-SENSITIVE AMINOPEPTIDASE-RELATED"/>
    <property type="match status" value="1"/>
</dbReference>
<dbReference type="Proteomes" id="UP001143362">
    <property type="component" value="Unassembled WGS sequence"/>
</dbReference>
<gene>
    <name evidence="16" type="primary">pepN</name>
    <name evidence="16" type="ORF">EYC98_03485</name>
</gene>
<keyword evidence="9 16" id="KW-0378">Hydrolase</keyword>
<evidence type="ECO:0000313" key="16">
    <source>
        <dbReference type="EMBL" id="MCX2979922.1"/>
    </source>
</evidence>
<feature type="signal peptide" evidence="12">
    <location>
        <begin position="1"/>
        <end position="21"/>
    </location>
</feature>
<dbReference type="EC" id="3.4.11.2" evidence="4"/>
<dbReference type="PANTHER" id="PTHR11533">
    <property type="entry name" value="PROTEASE M1 ZINC METALLOPROTEASE"/>
    <property type="match status" value="1"/>
</dbReference>
<dbReference type="InterPro" id="IPR012778">
    <property type="entry name" value="Pept_M1_aminopeptidase"/>
</dbReference>
<evidence type="ECO:0000313" key="17">
    <source>
        <dbReference type="Proteomes" id="UP001143362"/>
    </source>
</evidence>
<keyword evidence="11" id="KW-0482">Metalloprotease</keyword>
<dbReference type="SUPFAM" id="SSF63737">
    <property type="entry name" value="Leukotriene A4 hydrolase N-terminal domain"/>
    <property type="match status" value="1"/>
</dbReference>
<dbReference type="Pfam" id="PF17900">
    <property type="entry name" value="Peptidase_M1_N"/>
    <property type="match status" value="1"/>
</dbReference>
<comment type="cofactor">
    <cofactor evidence="2">
        <name>Zn(2+)</name>
        <dbReference type="ChEBI" id="CHEBI:29105"/>
    </cofactor>
</comment>